<evidence type="ECO:0000313" key="4">
    <source>
        <dbReference type="EMBL" id="HIU91165.1"/>
    </source>
</evidence>
<dbReference type="Pfam" id="PF01596">
    <property type="entry name" value="Methyltransf_3"/>
    <property type="match status" value="1"/>
</dbReference>
<name>A0A9D1SQ11_9BACT</name>
<evidence type="ECO:0000313" key="5">
    <source>
        <dbReference type="Proteomes" id="UP000886852"/>
    </source>
</evidence>
<dbReference type="InterPro" id="IPR002935">
    <property type="entry name" value="SAM_O-MeTrfase"/>
</dbReference>
<dbReference type="GO" id="GO:0008171">
    <property type="term" value="F:O-methyltransferase activity"/>
    <property type="evidence" value="ECO:0007669"/>
    <property type="project" value="InterPro"/>
</dbReference>
<keyword evidence="1" id="KW-0489">Methyltransferase</keyword>
<dbReference type="PANTHER" id="PTHR43167:SF1">
    <property type="entry name" value="PUTATIVE (AFU_ORTHOLOGUE AFUA_6G01830)-RELATED"/>
    <property type="match status" value="1"/>
</dbReference>
<keyword evidence="2" id="KW-0808">Transferase</keyword>
<comment type="caution">
    <text evidence="4">The sequence shown here is derived from an EMBL/GenBank/DDBJ whole genome shotgun (WGS) entry which is preliminary data.</text>
</comment>
<reference evidence="4" key="2">
    <citation type="journal article" date="2021" name="PeerJ">
        <title>Extensive microbial diversity within the chicken gut microbiome revealed by metagenomics and culture.</title>
        <authorList>
            <person name="Gilroy R."/>
            <person name="Ravi A."/>
            <person name="Getino M."/>
            <person name="Pursley I."/>
            <person name="Horton D.L."/>
            <person name="Alikhan N.F."/>
            <person name="Baker D."/>
            <person name="Gharbi K."/>
            <person name="Hall N."/>
            <person name="Watson M."/>
            <person name="Adriaenssens E.M."/>
            <person name="Foster-Nyarko E."/>
            <person name="Jarju S."/>
            <person name="Secka A."/>
            <person name="Antonio M."/>
            <person name="Oren A."/>
            <person name="Chaudhuri R.R."/>
            <person name="La Ragione R."/>
            <person name="Hildebrand F."/>
            <person name="Pallen M.J."/>
        </authorList>
    </citation>
    <scope>NUCLEOTIDE SEQUENCE</scope>
    <source>
        <strain evidence="4">ChiHjej12B11-7776</strain>
    </source>
</reference>
<proteinExistence type="predicted"/>
<dbReference type="GO" id="GO:0032259">
    <property type="term" value="P:methylation"/>
    <property type="evidence" value="ECO:0007669"/>
    <property type="project" value="UniProtKB-KW"/>
</dbReference>
<sequence>MTAKLQEILRFARSRHIPVMPDDTKELLYKLAKQHRPKRILEIGTAIGYSGIVLLTASPHATLNTIEFDEERAEMARRNFADAGVYDRVNLFVGDAKEIVPQLTGQYDFIFMDGPKGQYEVFLPYLEEVLQRGGILVCDNVLYKGLVEHIPDKRHKHITVARNLNSFLHRITADDSLETTVYRIGDGVSVTRKK</sequence>
<dbReference type="SUPFAM" id="SSF53335">
    <property type="entry name" value="S-adenosyl-L-methionine-dependent methyltransferases"/>
    <property type="match status" value="1"/>
</dbReference>
<gene>
    <name evidence="4" type="ORF">IAC72_04055</name>
</gene>
<reference evidence="4" key="1">
    <citation type="submission" date="2020-10" db="EMBL/GenBank/DDBJ databases">
        <authorList>
            <person name="Gilroy R."/>
        </authorList>
    </citation>
    <scope>NUCLEOTIDE SEQUENCE</scope>
    <source>
        <strain evidence="4">ChiHjej12B11-7776</strain>
    </source>
</reference>
<keyword evidence="3" id="KW-0949">S-adenosyl-L-methionine</keyword>
<evidence type="ECO:0000256" key="3">
    <source>
        <dbReference type="ARBA" id="ARBA00022691"/>
    </source>
</evidence>
<dbReference type="AlphaFoldDB" id="A0A9D1SQ11"/>
<dbReference type="PROSITE" id="PS51682">
    <property type="entry name" value="SAM_OMT_I"/>
    <property type="match status" value="1"/>
</dbReference>
<evidence type="ECO:0000256" key="1">
    <source>
        <dbReference type="ARBA" id="ARBA00022603"/>
    </source>
</evidence>
<dbReference type="Gene3D" id="3.40.50.150">
    <property type="entry name" value="Vaccinia Virus protein VP39"/>
    <property type="match status" value="1"/>
</dbReference>
<protein>
    <submittedName>
        <fullName evidence="4">O-methyltransferase</fullName>
    </submittedName>
</protein>
<dbReference type="Proteomes" id="UP000886852">
    <property type="component" value="Unassembled WGS sequence"/>
</dbReference>
<dbReference type="InterPro" id="IPR029063">
    <property type="entry name" value="SAM-dependent_MTases_sf"/>
</dbReference>
<dbReference type="PANTHER" id="PTHR43167">
    <property type="entry name" value="PUTATIVE (AFU_ORTHOLOGUE AFUA_6G01830)-RELATED"/>
    <property type="match status" value="1"/>
</dbReference>
<dbReference type="EMBL" id="DVOC01000067">
    <property type="protein sequence ID" value="HIU91165.1"/>
    <property type="molecule type" value="Genomic_DNA"/>
</dbReference>
<accession>A0A9D1SQ11</accession>
<organism evidence="4 5">
    <name type="scientific">Candidatus Fimimonas merdipullorum</name>
    <dbReference type="NCBI Taxonomy" id="2840822"/>
    <lineage>
        <taxon>Bacteria</taxon>
        <taxon>Pseudomonadati</taxon>
        <taxon>Myxococcota</taxon>
        <taxon>Myxococcia</taxon>
        <taxon>Myxococcales</taxon>
        <taxon>Cystobacterineae</taxon>
        <taxon>Myxococcaceae</taxon>
        <taxon>Myxococcaceae incertae sedis</taxon>
        <taxon>Candidatus Fimimonas</taxon>
    </lineage>
</organism>
<dbReference type="CDD" id="cd02440">
    <property type="entry name" value="AdoMet_MTases"/>
    <property type="match status" value="1"/>
</dbReference>
<evidence type="ECO:0000256" key="2">
    <source>
        <dbReference type="ARBA" id="ARBA00022679"/>
    </source>
</evidence>